<gene>
    <name evidence="1" type="ORF">M8818_003210</name>
</gene>
<organism evidence="1 2">
    <name type="scientific">Zalaria obscura</name>
    <dbReference type="NCBI Taxonomy" id="2024903"/>
    <lineage>
        <taxon>Eukaryota</taxon>
        <taxon>Fungi</taxon>
        <taxon>Dikarya</taxon>
        <taxon>Ascomycota</taxon>
        <taxon>Pezizomycotina</taxon>
        <taxon>Dothideomycetes</taxon>
        <taxon>Dothideomycetidae</taxon>
        <taxon>Dothideales</taxon>
        <taxon>Zalariaceae</taxon>
        <taxon>Zalaria</taxon>
    </lineage>
</organism>
<protein>
    <submittedName>
        <fullName evidence="1">Uncharacterized protein</fullName>
    </submittedName>
</protein>
<comment type="caution">
    <text evidence="1">The sequence shown here is derived from an EMBL/GenBank/DDBJ whole genome shotgun (WGS) entry which is preliminary data.</text>
</comment>
<reference evidence="1" key="1">
    <citation type="submission" date="2024-02" db="EMBL/GenBank/DDBJ databases">
        <title>Metagenome Assembled Genome of Zalaria obscura JY119.</title>
        <authorList>
            <person name="Vighnesh L."/>
            <person name="Jagadeeshwari U."/>
            <person name="Venkata Ramana C."/>
            <person name="Sasikala C."/>
        </authorList>
    </citation>
    <scope>NUCLEOTIDE SEQUENCE</scope>
    <source>
        <strain evidence="1">JY119</strain>
    </source>
</reference>
<accession>A0ACC3SIF7</accession>
<evidence type="ECO:0000313" key="2">
    <source>
        <dbReference type="Proteomes" id="UP001320706"/>
    </source>
</evidence>
<name>A0ACC3SIF7_9PEZI</name>
<sequence>MAALSLADRGHLAGASHREIDTGINHNDLDYSRSLLAQGQVGHQLCREPFLGVSSRILKSELSDKALRSSSRSFGAWAGLHGYGLWRQCGALDMLYISDKLAE</sequence>
<evidence type="ECO:0000313" key="1">
    <source>
        <dbReference type="EMBL" id="KAK8211555.1"/>
    </source>
</evidence>
<dbReference type="Proteomes" id="UP001320706">
    <property type="component" value="Unassembled WGS sequence"/>
</dbReference>
<proteinExistence type="predicted"/>
<keyword evidence="2" id="KW-1185">Reference proteome</keyword>
<dbReference type="EMBL" id="JAMKPW020000013">
    <property type="protein sequence ID" value="KAK8211555.1"/>
    <property type="molecule type" value="Genomic_DNA"/>
</dbReference>